<evidence type="ECO:0000256" key="1">
    <source>
        <dbReference type="ARBA" id="ARBA00004496"/>
    </source>
</evidence>
<evidence type="ECO:0000256" key="3">
    <source>
        <dbReference type="ARBA" id="ARBA00022801"/>
    </source>
</evidence>
<dbReference type="PROSITE" id="PS00383">
    <property type="entry name" value="TYR_PHOSPHATASE_1"/>
    <property type="match status" value="1"/>
</dbReference>
<evidence type="ECO:0008006" key="8">
    <source>
        <dbReference type="Google" id="ProtNLM"/>
    </source>
</evidence>
<keyword evidence="7" id="KW-1185">Reference proteome</keyword>
<dbReference type="InterPro" id="IPR016130">
    <property type="entry name" value="Tyr_Pase_AS"/>
</dbReference>
<dbReference type="EMBL" id="JH767560">
    <property type="protein sequence ID" value="EON62690.1"/>
    <property type="molecule type" value="Genomic_DNA"/>
</dbReference>
<reference evidence="7" key="1">
    <citation type="submission" date="2012-06" db="EMBL/GenBank/DDBJ databases">
        <title>The genome sequence of Coniosporium apollinis CBS 100218.</title>
        <authorList>
            <consortium name="The Broad Institute Genome Sequencing Platform"/>
            <person name="Cuomo C."/>
            <person name="Gorbushina A."/>
            <person name="Noack S."/>
            <person name="Walker B."/>
            <person name="Young S.K."/>
            <person name="Zeng Q."/>
            <person name="Gargeya S."/>
            <person name="Fitzgerald M."/>
            <person name="Haas B."/>
            <person name="Abouelleil A."/>
            <person name="Alvarado L."/>
            <person name="Arachchi H.M."/>
            <person name="Berlin A.M."/>
            <person name="Chapman S.B."/>
            <person name="Goldberg J."/>
            <person name="Griggs A."/>
            <person name="Gujja S."/>
            <person name="Hansen M."/>
            <person name="Howarth C."/>
            <person name="Imamovic A."/>
            <person name="Larimer J."/>
            <person name="McCowan C."/>
            <person name="Montmayeur A."/>
            <person name="Murphy C."/>
            <person name="Neiman D."/>
            <person name="Pearson M."/>
            <person name="Priest M."/>
            <person name="Roberts A."/>
            <person name="Saif S."/>
            <person name="Shea T."/>
            <person name="Sisk P."/>
            <person name="Sykes S."/>
            <person name="Wortman J."/>
            <person name="Nusbaum C."/>
            <person name="Birren B."/>
        </authorList>
    </citation>
    <scope>NUCLEOTIDE SEQUENCE [LARGE SCALE GENOMIC DNA]</scope>
    <source>
        <strain evidence="7">CBS 100218</strain>
    </source>
</reference>
<dbReference type="FunFam" id="3.90.190.10:FF:000035">
    <property type="entry name" value="Tyrosine phosphatase, putative"/>
    <property type="match status" value="1"/>
</dbReference>
<dbReference type="Pfam" id="PF03162">
    <property type="entry name" value="Y_phosphatase2"/>
    <property type="match status" value="1"/>
</dbReference>
<dbReference type="OrthoDB" id="6375174at2759"/>
<evidence type="ECO:0000256" key="5">
    <source>
        <dbReference type="ARBA" id="ARBA00048424"/>
    </source>
</evidence>
<sequence>MALNTTGTTWQFSRSFIKYVQDQLLQRTAPNLSITIVTMAETVPDDGEVVGAGNEEAAVAAPISPRKYIAGPGPDRLQSLVPPPNFGAVVAGSIYRSSFPNPENLDFLGTLKLKTILTLVDTPYPEANVEFVKQRGIQHATVLLPANKETVRVSQCDMTRVLNIVLDTSNHPLLIHCNKGKHRTGCVVASFRKTVGETYENIFSEYHVYAGIKARKLDEAFIDQFDTRTVLWLARENGFVKGDGSESPMLEPVVKRQRTAA</sequence>
<proteinExistence type="predicted"/>
<keyword evidence="3" id="KW-0378">Hydrolase</keyword>
<comment type="subcellular location">
    <subcellularLocation>
        <location evidence="1">Cytoplasm</location>
    </subcellularLocation>
</comment>
<evidence type="ECO:0000256" key="2">
    <source>
        <dbReference type="ARBA" id="ARBA00022490"/>
    </source>
</evidence>
<accession>R7YLB1</accession>
<dbReference type="PRINTS" id="PR01911">
    <property type="entry name" value="PFDSPHPHTASE"/>
</dbReference>
<evidence type="ECO:0000256" key="4">
    <source>
        <dbReference type="ARBA" id="ARBA00047562"/>
    </source>
</evidence>
<dbReference type="GO" id="GO:0016791">
    <property type="term" value="F:phosphatase activity"/>
    <property type="evidence" value="ECO:0007669"/>
    <property type="project" value="InterPro"/>
</dbReference>
<comment type="catalytic activity">
    <reaction evidence="5">
        <text>6-diphospho-1D-myo-inositol pentakisphosphate + H2O = 1D-myo-inositol hexakisphosphate + phosphate + H(+)</text>
        <dbReference type="Rhea" id="RHEA:79703"/>
        <dbReference type="ChEBI" id="CHEBI:15377"/>
        <dbReference type="ChEBI" id="CHEBI:15378"/>
        <dbReference type="ChEBI" id="CHEBI:43474"/>
        <dbReference type="ChEBI" id="CHEBI:58130"/>
        <dbReference type="ChEBI" id="CHEBI:230534"/>
        <dbReference type="EC" id="3.6.1.52"/>
    </reaction>
    <physiologicalReaction direction="left-to-right" evidence="5">
        <dbReference type="Rhea" id="RHEA:79704"/>
    </physiologicalReaction>
</comment>
<organism evidence="6 7">
    <name type="scientific">Coniosporium apollinis (strain CBS 100218)</name>
    <name type="common">Rock-inhabiting black yeast</name>
    <dbReference type="NCBI Taxonomy" id="1168221"/>
    <lineage>
        <taxon>Eukaryota</taxon>
        <taxon>Fungi</taxon>
        <taxon>Dikarya</taxon>
        <taxon>Ascomycota</taxon>
        <taxon>Pezizomycotina</taxon>
        <taxon>Dothideomycetes</taxon>
        <taxon>Dothideomycetes incertae sedis</taxon>
        <taxon>Coniosporium</taxon>
    </lineage>
</organism>
<dbReference type="Gene3D" id="3.90.190.10">
    <property type="entry name" value="Protein tyrosine phosphatase superfamily"/>
    <property type="match status" value="1"/>
</dbReference>
<dbReference type="eggNOG" id="KOG1572">
    <property type="taxonomic scope" value="Eukaryota"/>
</dbReference>
<dbReference type="GeneID" id="19899225"/>
<comment type="catalytic activity">
    <reaction evidence="4">
        <text>3,5-bis(diphospho)-1D-myo-inositol 1,2,4,6-tetrakisphosphate + H2O = 3-diphospho-1D-myo-inositol 1,2,4,5,6-pentakisphosphate + phosphate + 2 H(+)</text>
        <dbReference type="Rhea" id="RHEA:56312"/>
        <dbReference type="ChEBI" id="CHEBI:15377"/>
        <dbReference type="ChEBI" id="CHEBI:15378"/>
        <dbReference type="ChEBI" id="CHEBI:43474"/>
        <dbReference type="ChEBI" id="CHEBI:140372"/>
        <dbReference type="ChEBI" id="CHEBI:140374"/>
        <dbReference type="EC" id="3.6.1.52"/>
    </reaction>
    <physiologicalReaction direction="left-to-right" evidence="4">
        <dbReference type="Rhea" id="RHEA:56313"/>
    </physiologicalReaction>
</comment>
<name>R7YLB1_CONA1</name>
<dbReference type="HOGENOM" id="CLU_066297_0_0_1"/>
<dbReference type="PANTHER" id="PTHR31126">
    <property type="entry name" value="TYROSINE-PROTEIN PHOSPHATASE"/>
    <property type="match status" value="1"/>
</dbReference>
<dbReference type="PANTHER" id="PTHR31126:SF48">
    <property type="entry name" value="INOSITOL PHOSPHATASE SIW14"/>
    <property type="match status" value="1"/>
</dbReference>
<dbReference type="InterPro" id="IPR020428">
    <property type="entry name" value="PFA-DSPs"/>
</dbReference>
<protein>
    <recommendedName>
        <fullName evidence="8">Tyrosine specific protein phosphatases domain-containing protein</fullName>
    </recommendedName>
</protein>
<dbReference type="GO" id="GO:0005737">
    <property type="term" value="C:cytoplasm"/>
    <property type="evidence" value="ECO:0007669"/>
    <property type="project" value="UniProtKB-SubCell"/>
</dbReference>
<dbReference type="InterPro" id="IPR029021">
    <property type="entry name" value="Prot-tyrosine_phosphatase-like"/>
</dbReference>
<dbReference type="AlphaFoldDB" id="R7YLB1"/>
<evidence type="ECO:0000313" key="6">
    <source>
        <dbReference type="EMBL" id="EON62690.1"/>
    </source>
</evidence>
<dbReference type="STRING" id="1168221.R7YLB1"/>
<dbReference type="InterPro" id="IPR004861">
    <property type="entry name" value="Siw14-like"/>
</dbReference>
<keyword evidence="2" id="KW-0963">Cytoplasm</keyword>
<gene>
    <name evidence="6" type="ORF">W97_01914</name>
</gene>
<dbReference type="RefSeq" id="XP_007778007.1">
    <property type="nucleotide sequence ID" value="XM_007779817.1"/>
</dbReference>
<dbReference type="SUPFAM" id="SSF52799">
    <property type="entry name" value="(Phosphotyrosine protein) phosphatases II"/>
    <property type="match status" value="1"/>
</dbReference>
<evidence type="ECO:0000313" key="7">
    <source>
        <dbReference type="Proteomes" id="UP000016924"/>
    </source>
</evidence>
<dbReference type="OMA" id="NIFSEYH"/>
<dbReference type="Proteomes" id="UP000016924">
    <property type="component" value="Unassembled WGS sequence"/>
</dbReference>
<dbReference type="GO" id="GO:0052840">
    <property type="term" value="F:inositol diphosphate tetrakisphosphate diphosphatase activity"/>
    <property type="evidence" value="ECO:0007669"/>
    <property type="project" value="TreeGrafter"/>
</dbReference>